<protein>
    <submittedName>
        <fullName evidence="2">Secretory lipase</fullName>
    </submittedName>
</protein>
<dbReference type="InterPro" id="IPR029058">
    <property type="entry name" value="AB_hydrolase_fold"/>
</dbReference>
<dbReference type="OrthoDB" id="9798122at2"/>
<dbReference type="PANTHER" id="PTHR34853">
    <property type="match status" value="1"/>
</dbReference>
<evidence type="ECO:0000256" key="1">
    <source>
        <dbReference type="SAM" id="SignalP"/>
    </source>
</evidence>
<evidence type="ECO:0000313" key="3">
    <source>
        <dbReference type="Proteomes" id="UP000247569"/>
    </source>
</evidence>
<name>A0A318JWM2_9NOCA</name>
<evidence type="ECO:0000313" key="2">
    <source>
        <dbReference type="EMBL" id="PXX61680.1"/>
    </source>
</evidence>
<feature type="signal peptide" evidence="1">
    <location>
        <begin position="1"/>
        <end position="27"/>
    </location>
</feature>
<keyword evidence="3" id="KW-1185">Reference proteome</keyword>
<dbReference type="AlphaFoldDB" id="A0A318JWM2"/>
<accession>A0A318JWM2</accession>
<dbReference type="SUPFAM" id="SSF53474">
    <property type="entry name" value="alpha/beta-Hydrolases"/>
    <property type="match status" value="1"/>
</dbReference>
<gene>
    <name evidence="2" type="ORF">DFR70_108238</name>
</gene>
<reference evidence="2 3" key="1">
    <citation type="submission" date="2018-05" db="EMBL/GenBank/DDBJ databases">
        <title>Genomic Encyclopedia of Type Strains, Phase IV (KMG-IV): sequencing the most valuable type-strain genomes for metagenomic binning, comparative biology and taxonomic classification.</title>
        <authorList>
            <person name="Goeker M."/>
        </authorList>
    </citation>
    <scope>NUCLEOTIDE SEQUENCE [LARGE SCALE GENOMIC DNA]</scope>
    <source>
        <strain evidence="2 3">DSM 44704</strain>
    </source>
</reference>
<dbReference type="Pfam" id="PF03583">
    <property type="entry name" value="LIP"/>
    <property type="match status" value="1"/>
</dbReference>
<feature type="chain" id="PRO_5039708189" evidence="1">
    <location>
        <begin position="28"/>
        <end position="427"/>
    </location>
</feature>
<dbReference type="Proteomes" id="UP000247569">
    <property type="component" value="Unassembled WGS sequence"/>
</dbReference>
<dbReference type="PANTHER" id="PTHR34853:SF1">
    <property type="entry name" value="LIPASE 5"/>
    <property type="match status" value="1"/>
</dbReference>
<sequence length="427" mass="44403">MHNKRLRRAVFAVAVTALSAAGVPAAAEPVSAFYFPPAQLPAEPGAIVKTQPMPVFAAPPGAQGGWPVAARQVMYTSRTQNGEPVAVSGTYLEPTQPWLGSGPRPTVVIAPGTAGQGDQCAVSVAFSTGLAVRTDPLSVSANQEAISAAAWGGLGARVFVTDYIGLGTPGIHTYVNRVESAHAVLDAARAADALAGTAAPLVFWGYSQGGGAVAAAAELQPEYAPELNLKGTWAGGPVADLAVVLAQIDGNLIGGAIGFAINGFTARYPELRAALDERTTPAGRALLDRLSTSCIGDVILQEPFARTDALTVDGRPLLEHLRSIPGVERVLGDQRIGNLRPTTPVLITSGRNDDTVPYSQARQLATDWCAQGSTITFRTNELPPIAPGTTIANHFGPELIDGFGTNNAISYLIDRLNENPLQGCTFN</sequence>
<comment type="caution">
    <text evidence="2">The sequence shown here is derived from an EMBL/GenBank/DDBJ whole genome shotgun (WGS) entry which is preliminary data.</text>
</comment>
<dbReference type="EMBL" id="QJKF01000008">
    <property type="protein sequence ID" value="PXX61680.1"/>
    <property type="molecule type" value="Genomic_DNA"/>
</dbReference>
<dbReference type="InterPro" id="IPR005152">
    <property type="entry name" value="Lipase_secreted"/>
</dbReference>
<dbReference type="RefSeq" id="WP_051187670.1">
    <property type="nucleotide sequence ID" value="NZ_QJKF01000008.1"/>
</dbReference>
<dbReference type="GO" id="GO:0016042">
    <property type="term" value="P:lipid catabolic process"/>
    <property type="evidence" value="ECO:0007669"/>
    <property type="project" value="InterPro"/>
</dbReference>
<proteinExistence type="predicted"/>
<dbReference type="Gene3D" id="1.10.260.130">
    <property type="match status" value="1"/>
</dbReference>
<organism evidence="2 3">
    <name type="scientific">Nocardia tenerifensis</name>
    <dbReference type="NCBI Taxonomy" id="228006"/>
    <lineage>
        <taxon>Bacteria</taxon>
        <taxon>Bacillati</taxon>
        <taxon>Actinomycetota</taxon>
        <taxon>Actinomycetes</taxon>
        <taxon>Mycobacteriales</taxon>
        <taxon>Nocardiaceae</taxon>
        <taxon>Nocardia</taxon>
    </lineage>
</organism>
<keyword evidence="1" id="KW-0732">Signal</keyword>
<dbReference type="PIRSF" id="PIRSF029171">
    <property type="entry name" value="Esterase_LipA"/>
    <property type="match status" value="1"/>
</dbReference>
<dbReference type="GO" id="GO:0004806">
    <property type="term" value="F:triacylglycerol lipase activity"/>
    <property type="evidence" value="ECO:0007669"/>
    <property type="project" value="InterPro"/>
</dbReference>
<dbReference type="Gene3D" id="3.40.50.1820">
    <property type="entry name" value="alpha/beta hydrolase"/>
    <property type="match status" value="1"/>
</dbReference>